<protein>
    <submittedName>
        <fullName evidence="3">Uncharacterized protein</fullName>
    </submittedName>
</protein>
<evidence type="ECO:0000256" key="2">
    <source>
        <dbReference type="SAM" id="MobiDB-lite"/>
    </source>
</evidence>
<keyword evidence="1" id="KW-0175">Coiled coil</keyword>
<comment type="caution">
    <text evidence="3">The sequence shown here is derived from an EMBL/GenBank/DDBJ whole genome shotgun (WGS) entry which is preliminary data.</text>
</comment>
<proteinExistence type="predicted"/>
<sequence>MIKASAEEGSVLGEDRVEHGGRSRPRKGPRPPAPRLGNQHASSGDSDDVALLQAENASLRQRLADMERLFVQVEQKQQAEQTEALDEINELLKLAEMAKSEATTFNHNTARDKMRRDIETLQTILKKVRCSRRSAAKDAQAKAERNDFKKAIKQSEEKLRLEMEKKKEEGLKSEIDQEIFTRIIKEDRDKYRAHVVDLLDRIRALEKQKFEVFLWAKQNQELYIQEMRKLTRAFAKVKRLSDEGTHEAKIMYEDACRLKQVILMDGGDLFGRDDKEDDARSAAFVLENAE</sequence>
<dbReference type="Proteomes" id="UP000243579">
    <property type="component" value="Unassembled WGS sequence"/>
</dbReference>
<dbReference type="AlphaFoldDB" id="A0A1V9YCT6"/>
<name>A0A1V9YCT6_ACHHY</name>
<keyword evidence="4" id="KW-1185">Reference proteome</keyword>
<feature type="coiled-coil region" evidence="1">
    <location>
        <begin position="138"/>
        <end position="208"/>
    </location>
</feature>
<gene>
    <name evidence="3" type="ORF">ACHHYP_14639</name>
</gene>
<evidence type="ECO:0000313" key="3">
    <source>
        <dbReference type="EMBL" id="OQR83496.1"/>
    </source>
</evidence>
<dbReference type="OrthoDB" id="76698at2759"/>
<evidence type="ECO:0000256" key="1">
    <source>
        <dbReference type="SAM" id="Coils"/>
    </source>
</evidence>
<dbReference type="EMBL" id="JNBR01002139">
    <property type="protein sequence ID" value="OQR83496.1"/>
    <property type="molecule type" value="Genomic_DNA"/>
</dbReference>
<feature type="coiled-coil region" evidence="1">
    <location>
        <begin position="49"/>
        <end position="76"/>
    </location>
</feature>
<feature type="region of interest" description="Disordered" evidence="2">
    <location>
        <begin position="1"/>
        <end position="49"/>
    </location>
</feature>
<accession>A0A1V9YCT6</accession>
<organism evidence="3 4">
    <name type="scientific">Achlya hypogyna</name>
    <name type="common">Oomycete</name>
    <name type="synonym">Protoachlya hypogyna</name>
    <dbReference type="NCBI Taxonomy" id="1202772"/>
    <lineage>
        <taxon>Eukaryota</taxon>
        <taxon>Sar</taxon>
        <taxon>Stramenopiles</taxon>
        <taxon>Oomycota</taxon>
        <taxon>Saprolegniomycetes</taxon>
        <taxon>Saprolegniales</taxon>
        <taxon>Achlyaceae</taxon>
        <taxon>Achlya</taxon>
    </lineage>
</organism>
<reference evidence="3 4" key="1">
    <citation type="journal article" date="2014" name="Genome Biol. Evol.">
        <title>The secreted proteins of Achlya hypogyna and Thraustotheca clavata identify the ancestral oomycete secretome and reveal gene acquisitions by horizontal gene transfer.</title>
        <authorList>
            <person name="Misner I."/>
            <person name="Blouin N."/>
            <person name="Leonard G."/>
            <person name="Richards T.A."/>
            <person name="Lane C.E."/>
        </authorList>
    </citation>
    <scope>NUCLEOTIDE SEQUENCE [LARGE SCALE GENOMIC DNA]</scope>
    <source>
        <strain evidence="3 4">ATCC 48635</strain>
    </source>
</reference>
<evidence type="ECO:0000313" key="4">
    <source>
        <dbReference type="Proteomes" id="UP000243579"/>
    </source>
</evidence>